<organism evidence="8 9">
    <name type="scientific">Pseudoruegeria aquimaris</name>
    <dbReference type="NCBI Taxonomy" id="393663"/>
    <lineage>
        <taxon>Bacteria</taxon>
        <taxon>Pseudomonadati</taxon>
        <taxon>Pseudomonadota</taxon>
        <taxon>Alphaproteobacteria</taxon>
        <taxon>Rhodobacterales</taxon>
        <taxon>Roseobacteraceae</taxon>
        <taxon>Pseudoruegeria</taxon>
    </lineage>
</organism>
<dbReference type="EC" id="5.1.1.3" evidence="2 7"/>
<feature type="binding site" evidence="7">
    <location>
        <begin position="195"/>
        <end position="196"/>
    </location>
    <ligand>
        <name>substrate</name>
    </ligand>
</feature>
<comment type="catalytic activity">
    <reaction evidence="1 7">
        <text>L-glutamate = D-glutamate</text>
        <dbReference type="Rhea" id="RHEA:12813"/>
        <dbReference type="ChEBI" id="CHEBI:29985"/>
        <dbReference type="ChEBI" id="CHEBI:29986"/>
        <dbReference type="EC" id="5.1.1.3"/>
    </reaction>
</comment>
<gene>
    <name evidence="7 8" type="primary">murI</name>
    <name evidence="8" type="ORF">PSA7680_00275</name>
</gene>
<dbReference type="EMBL" id="FWFQ01000001">
    <property type="protein sequence ID" value="SLN13409.1"/>
    <property type="molecule type" value="Genomic_DNA"/>
</dbReference>
<dbReference type="SUPFAM" id="SSF53681">
    <property type="entry name" value="Aspartate/glutamate racemase"/>
    <property type="match status" value="2"/>
</dbReference>
<dbReference type="HAMAP" id="MF_00258">
    <property type="entry name" value="Glu_racemase"/>
    <property type="match status" value="1"/>
</dbReference>
<dbReference type="InterPro" id="IPR004391">
    <property type="entry name" value="Glu_race"/>
</dbReference>
<dbReference type="GO" id="GO:0008881">
    <property type="term" value="F:glutamate racemase activity"/>
    <property type="evidence" value="ECO:0007669"/>
    <property type="project" value="UniProtKB-UniRule"/>
</dbReference>
<proteinExistence type="inferred from homology"/>
<evidence type="ECO:0000313" key="9">
    <source>
        <dbReference type="Proteomes" id="UP000193409"/>
    </source>
</evidence>
<feature type="binding site" evidence="7">
    <location>
        <begin position="39"/>
        <end position="40"/>
    </location>
    <ligand>
        <name>substrate</name>
    </ligand>
</feature>
<dbReference type="PANTHER" id="PTHR21198">
    <property type="entry name" value="GLUTAMATE RACEMASE"/>
    <property type="match status" value="1"/>
</dbReference>
<dbReference type="InterPro" id="IPR018187">
    <property type="entry name" value="Asp/Glu_racemase_AS_1"/>
</dbReference>
<dbReference type="GO" id="GO:0008360">
    <property type="term" value="P:regulation of cell shape"/>
    <property type="evidence" value="ECO:0007669"/>
    <property type="project" value="UniProtKB-KW"/>
</dbReference>
<dbReference type="PROSITE" id="PS00923">
    <property type="entry name" value="ASP_GLU_RACEMASE_1"/>
    <property type="match status" value="1"/>
</dbReference>
<dbReference type="RefSeq" id="WP_085866853.1">
    <property type="nucleotide sequence ID" value="NZ_FWFQ01000001.1"/>
</dbReference>
<dbReference type="Proteomes" id="UP000193409">
    <property type="component" value="Unassembled WGS sequence"/>
</dbReference>
<dbReference type="OrthoDB" id="9801055at2"/>
<evidence type="ECO:0000256" key="1">
    <source>
        <dbReference type="ARBA" id="ARBA00001602"/>
    </source>
</evidence>
<sequence>MAVGIFDSGLGGLTVLDAVSKRLPEVPFVYFGDNAHAPYGVRDAEDIYNLTTAAVERLWEAGCDLVILACNTASAAALRRMQESWVPPEKRVLGVFVPLIEALTERQWGDNSPPREVGVKHVALFATPATVRSRAFQRELAFRAIGVDVEAQPCGGLVDAIEDGDEILAEAMVRSHVEALLRRMPEPEAAILGCTHYPLMEEAFQAALGPQVKVFSQANLVAASLEDYLKRHPKMRGPGEESLFLTTGDPARVSDKATRFLRRKITFQAA</sequence>
<reference evidence="8 9" key="1">
    <citation type="submission" date="2017-03" db="EMBL/GenBank/DDBJ databases">
        <authorList>
            <person name="Afonso C.L."/>
            <person name="Miller P.J."/>
            <person name="Scott M.A."/>
            <person name="Spackman E."/>
            <person name="Goraichik I."/>
            <person name="Dimitrov K.M."/>
            <person name="Suarez D.L."/>
            <person name="Swayne D.E."/>
        </authorList>
    </citation>
    <scope>NUCLEOTIDE SEQUENCE [LARGE SCALE GENOMIC DNA]</scope>
    <source>
        <strain evidence="8 9">CECT 7680</strain>
    </source>
</reference>
<evidence type="ECO:0000256" key="6">
    <source>
        <dbReference type="ARBA" id="ARBA00023316"/>
    </source>
</evidence>
<keyword evidence="3 7" id="KW-0133">Cell shape</keyword>
<comment type="similarity">
    <text evidence="7">Belongs to the aspartate/glutamate racemases family.</text>
</comment>
<feature type="active site" description="Proton donor/acceptor" evidence="7">
    <location>
        <position position="194"/>
    </location>
</feature>
<evidence type="ECO:0000313" key="8">
    <source>
        <dbReference type="EMBL" id="SLN13409.1"/>
    </source>
</evidence>
<dbReference type="Pfam" id="PF01177">
    <property type="entry name" value="Asp_Glu_race"/>
    <property type="match status" value="1"/>
</dbReference>
<evidence type="ECO:0000256" key="5">
    <source>
        <dbReference type="ARBA" id="ARBA00023235"/>
    </source>
</evidence>
<keyword evidence="4 7" id="KW-0573">Peptidoglycan synthesis</keyword>
<dbReference type="UniPathway" id="UPA00219"/>
<dbReference type="AlphaFoldDB" id="A0A1Y5RF64"/>
<evidence type="ECO:0000256" key="4">
    <source>
        <dbReference type="ARBA" id="ARBA00022984"/>
    </source>
</evidence>
<keyword evidence="9" id="KW-1185">Reference proteome</keyword>
<feature type="active site" description="Proton donor/acceptor" evidence="7">
    <location>
        <position position="70"/>
    </location>
</feature>
<dbReference type="GO" id="GO:0071555">
    <property type="term" value="P:cell wall organization"/>
    <property type="evidence" value="ECO:0007669"/>
    <property type="project" value="UniProtKB-KW"/>
</dbReference>
<comment type="pathway">
    <text evidence="7">Cell wall biogenesis; peptidoglycan biosynthesis.</text>
</comment>
<evidence type="ECO:0000256" key="7">
    <source>
        <dbReference type="HAMAP-Rule" id="MF_00258"/>
    </source>
</evidence>
<evidence type="ECO:0000256" key="2">
    <source>
        <dbReference type="ARBA" id="ARBA00013090"/>
    </source>
</evidence>
<dbReference type="InterPro" id="IPR001920">
    <property type="entry name" value="Asp/Glu_race"/>
</dbReference>
<keyword evidence="6 7" id="KW-0961">Cell wall biogenesis/degradation</keyword>
<keyword evidence="5 7" id="KW-0413">Isomerase</keyword>
<dbReference type="NCBIfam" id="TIGR00067">
    <property type="entry name" value="glut_race"/>
    <property type="match status" value="1"/>
</dbReference>
<dbReference type="PANTHER" id="PTHR21198:SF2">
    <property type="entry name" value="GLUTAMATE RACEMASE"/>
    <property type="match status" value="1"/>
</dbReference>
<feature type="binding site" evidence="7">
    <location>
        <begin position="71"/>
        <end position="72"/>
    </location>
    <ligand>
        <name>substrate</name>
    </ligand>
</feature>
<accession>A0A1Y5RF64</accession>
<evidence type="ECO:0000256" key="3">
    <source>
        <dbReference type="ARBA" id="ARBA00022960"/>
    </source>
</evidence>
<dbReference type="InterPro" id="IPR015942">
    <property type="entry name" value="Asp/Glu/hydantoin_racemase"/>
</dbReference>
<comment type="function">
    <text evidence="7">Provides the (R)-glutamate required for cell wall biosynthesis.</text>
</comment>
<feature type="binding site" evidence="7">
    <location>
        <begin position="7"/>
        <end position="8"/>
    </location>
    <ligand>
        <name>substrate</name>
    </ligand>
</feature>
<protein>
    <recommendedName>
        <fullName evidence="2 7">Glutamate racemase</fullName>
        <ecNumber evidence="2 7">5.1.1.3</ecNumber>
    </recommendedName>
</protein>
<dbReference type="Gene3D" id="3.40.50.1860">
    <property type="match status" value="2"/>
</dbReference>
<name>A0A1Y5RF64_9RHOB</name>
<dbReference type="GO" id="GO:0009252">
    <property type="term" value="P:peptidoglycan biosynthetic process"/>
    <property type="evidence" value="ECO:0007669"/>
    <property type="project" value="UniProtKB-UniRule"/>
</dbReference>